<dbReference type="AlphaFoldDB" id="A0A8D8U2U2"/>
<organism evidence="1">
    <name type="scientific">Cacopsylla melanoneura</name>
    <dbReference type="NCBI Taxonomy" id="428564"/>
    <lineage>
        <taxon>Eukaryota</taxon>
        <taxon>Metazoa</taxon>
        <taxon>Ecdysozoa</taxon>
        <taxon>Arthropoda</taxon>
        <taxon>Hexapoda</taxon>
        <taxon>Insecta</taxon>
        <taxon>Pterygota</taxon>
        <taxon>Neoptera</taxon>
        <taxon>Paraneoptera</taxon>
        <taxon>Hemiptera</taxon>
        <taxon>Sternorrhyncha</taxon>
        <taxon>Psylloidea</taxon>
        <taxon>Psyllidae</taxon>
        <taxon>Psyllinae</taxon>
        <taxon>Cacopsylla</taxon>
    </lineage>
</organism>
<evidence type="ECO:0000313" key="1">
    <source>
        <dbReference type="EMBL" id="CAG6698423.1"/>
    </source>
</evidence>
<accession>A0A8D8U2U2</accession>
<proteinExistence type="predicted"/>
<protein>
    <submittedName>
        <fullName evidence="1">Uncharacterized protein</fullName>
    </submittedName>
</protein>
<name>A0A8D8U2U2_9HEMI</name>
<reference evidence="1" key="1">
    <citation type="submission" date="2021-05" db="EMBL/GenBank/DDBJ databases">
        <authorList>
            <person name="Alioto T."/>
            <person name="Alioto T."/>
            <person name="Gomez Garrido J."/>
        </authorList>
    </citation>
    <scope>NUCLEOTIDE SEQUENCE</scope>
</reference>
<dbReference type="EMBL" id="HBUF01337970">
    <property type="protein sequence ID" value="CAG6698423.1"/>
    <property type="molecule type" value="Transcribed_RNA"/>
</dbReference>
<sequence>MPHVHRARREIWQLFKAFNLETCHKFKLPFCIHAILSSYTSVRTMLFSVKFNQDVCQKYKQISFPPEVRNGKQSKHNRRKEKITDVIRQYETKVRNTNILQKKNT</sequence>